<dbReference type="InterPro" id="IPR029030">
    <property type="entry name" value="Caspase-like_dom_sf"/>
</dbReference>
<dbReference type="OrthoDB" id="976354at2"/>
<dbReference type="Gene3D" id="3.40.50.1460">
    <property type="match status" value="1"/>
</dbReference>
<protein>
    <recommendedName>
        <fullName evidence="4">Caspase domain-containing protein</fullName>
    </recommendedName>
</protein>
<evidence type="ECO:0000313" key="2">
    <source>
        <dbReference type="EMBL" id="TCC94324.1"/>
    </source>
</evidence>
<evidence type="ECO:0000313" key="3">
    <source>
        <dbReference type="Proteomes" id="UP000292884"/>
    </source>
</evidence>
<accession>A0A4R0N7Z2</accession>
<reference evidence="2 3" key="1">
    <citation type="submission" date="2019-02" db="EMBL/GenBank/DDBJ databases">
        <title>Pedobacter sp. RP-1-13 sp. nov., isolated from Arctic soil.</title>
        <authorList>
            <person name="Dahal R.H."/>
        </authorList>
    </citation>
    <scope>NUCLEOTIDE SEQUENCE [LARGE SCALE GENOMIC DNA]</scope>
    <source>
        <strain evidence="2 3">RP-1-13</strain>
    </source>
</reference>
<sequence length="458" mass="51572">MKAFILSIALLFCVLIGSANTIYEIKYKFQDATEYTAFMVRYDNKTGFIRVKYYNTKKQYRVVNMDFVEEESKREINGVLYDALRFVGKNPSFILGSDEETEAYNPDYIWFCKLPSQKDYKPWGVTSPDADGSVTQGTIISVKILNTSELSESYVHSFFRTDEAFYINLFKKPTAILTSNKPNTSPTKPNTTPNKPNTTGTTQTTTGASLKLIMVANTLDARIGVTCQLDIDRVKKTFKDIAVALNLNFVYTEVKGVEFNKTNLMNAVNNVTSKNSDIIVFCYTGHGYHFENDLQNPYPQMDMRLSPKQDAATNTVNVTEVYSKLKTQPAHLKLILTDCCNTILDEPKMFGKPNASTMRSNIQWSKSNCENLFLRQSGVVVASAASIGEIARCNLEYGGFFLFNFLKSLDKSLSVFGSSQSWDNIVSETRETVLNMSRMQECEAKVCTQTAVSYVTVK</sequence>
<dbReference type="SUPFAM" id="SSF52129">
    <property type="entry name" value="Caspase-like"/>
    <property type="match status" value="1"/>
</dbReference>
<keyword evidence="3" id="KW-1185">Reference proteome</keyword>
<gene>
    <name evidence="2" type="ORF">EZ428_06005</name>
</gene>
<name>A0A4R0N7Z2_9SPHI</name>
<proteinExistence type="predicted"/>
<dbReference type="EMBL" id="SJSK01000001">
    <property type="protein sequence ID" value="TCC94324.1"/>
    <property type="molecule type" value="Genomic_DNA"/>
</dbReference>
<dbReference type="Proteomes" id="UP000292884">
    <property type="component" value="Unassembled WGS sequence"/>
</dbReference>
<evidence type="ECO:0008006" key="4">
    <source>
        <dbReference type="Google" id="ProtNLM"/>
    </source>
</evidence>
<dbReference type="RefSeq" id="WP_131552185.1">
    <property type="nucleotide sequence ID" value="NZ_SJSK01000001.1"/>
</dbReference>
<evidence type="ECO:0000256" key="1">
    <source>
        <dbReference type="SAM" id="MobiDB-lite"/>
    </source>
</evidence>
<organism evidence="2 3">
    <name type="scientific">Pedobacter frigiditerrae</name>
    <dbReference type="NCBI Taxonomy" id="2530452"/>
    <lineage>
        <taxon>Bacteria</taxon>
        <taxon>Pseudomonadati</taxon>
        <taxon>Bacteroidota</taxon>
        <taxon>Sphingobacteriia</taxon>
        <taxon>Sphingobacteriales</taxon>
        <taxon>Sphingobacteriaceae</taxon>
        <taxon>Pedobacter</taxon>
    </lineage>
</organism>
<comment type="caution">
    <text evidence="2">The sequence shown here is derived from an EMBL/GenBank/DDBJ whole genome shotgun (WGS) entry which is preliminary data.</text>
</comment>
<dbReference type="AlphaFoldDB" id="A0A4R0N7Z2"/>
<feature type="region of interest" description="Disordered" evidence="1">
    <location>
        <begin position="178"/>
        <end position="204"/>
    </location>
</feature>